<evidence type="ECO:0000256" key="1">
    <source>
        <dbReference type="SAM" id="Phobius"/>
    </source>
</evidence>
<dbReference type="OrthoDB" id="34423at10239"/>
<name>K4JQU4_9CAUD</name>
<sequence length="111" mass="12393">MRLFFPLFPLYFVLMVAFLVSALGGPSAALRDKRLPGLFYRLAIYPMIVIMAGILVYMAFAWTLTEAHVFGSTFAAFAILLIGMPTVLMFAIKLLSDIAKAFHKSPKQDEE</sequence>
<dbReference type="Proteomes" id="UP000000461">
    <property type="component" value="Segment"/>
</dbReference>
<gene>
    <name evidence="2" type="ORF">CcrRogue_gp178</name>
</gene>
<keyword evidence="3" id="KW-1185">Reference proteome</keyword>
<reference evidence="2 3" key="1">
    <citation type="journal article" date="2012" name="BMC Genomics">
        <title>The Caulobacter crescentus phage phiCbK: genomics of a canonical phage.</title>
        <authorList>
            <person name="Gill J.J."/>
            <person name="Berry J.D."/>
            <person name="Russell W.K."/>
            <person name="Lessor L."/>
            <person name="Escobar Garcia D.A."/>
            <person name="Hernandez D."/>
            <person name="Kane A."/>
            <person name="Keene J."/>
            <person name="Maddox M."/>
            <person name="Martin R."/>
            <person name="Mohan S."/>
            <person name="Thorn A.M."/>
            <person name="Russell D.H."/>
            <person name="Young R."/>
        </authorList>
    </citation>
    <scope>NUCLEOTIDE SEQUENCE [LARGE SCALE GENOMIC DNA]</scope>
</reference>
<proteinExistence type="predicted"/>
<organism evidence="2 3">
    <name type="scientific">Caulobacter phage CcrRogue</name>
    <dbReference type="NCBI Taxonomy" id="2927986"/>
    <lineage>
        <taxon>Viruses</taxon>
        <taxon>Duplodnaviria</taxon>
        <taxon>Heunggongvirae</taxon>
        <taxon>Uroviricota</taxon>
        <taxon>Caudoviricetes</taxon>
        <taxon>Jeanschmidtviridae</taxon>
        <taxon>Poindextervirus</taxon>
        <taxon>Poindextervirus rogue</taxon>
    </lineage>
</organism>
<keyword evidence="1" id="KW-1133">Transmembrane helix</keyword>
<keyword evidence="1" id="KW-0812">Transmembrane</keyword>
<feature type="transmembrane region" description="Helical" evidence="1">
    <location>
        <begin position="42"/>
        <end position="62"/>
    </location>
</feature>
<evidence type="ECO:0000313" key="2">
    <source>
        <dbReference type="EMBL" id="AFU86660.1"/>
    </source>
</evidence>
<accession>K4JQU4</accession>
<dbReference type="KEGG" id="vg:13995959"/>
<protein>
    <submittedName>
        <fullName evidence="2">Uncharacterized protein</fullName>
    </submittedName>
</protein>
<dbReference type="EMBL" id="JX100814">
    <property type="protein sequence ID" value="AFU86660.1"/>
    <property type="molecule type" value="Genomic_DNA"/>
</dbReference>
<keyword evidence="1" id="KW-0472">Membrane</keyword>
<feature type="transmembrane region" description="Helical" evidence="1">
    <location>
        <begin position="74"/>
        <end position="95"/>
    </location>
</feature>
<feature type="transmembrane region" description="Helical" evidence="1">
    <location>
        <begin position="6"/>
        <end position="30"/>
    </location>
</feature>
<evidence type="ECO:0000313" key="3">
    <source>
        <dbReference type="Proteomes" id="UP000000461"/>
    </source>
</evidence>